<evidence type="ECO:0000313" key="3">
    <source>
        <dbReference type="Proteomes" id="UP000315471"/>
    </source>
</evidence>
<comment type="caution">
    <text evidence="2">The sequence shown here is derived from an EMBL/GenBank/DDBJ whole genome shotgun (WGS) entry which is preliminary data.</text>
</comment>
<dbReference type="AlphaFoldDB" id="A0A5C6E1M5"/>
<name>A0A5C6E1M5_9BACT</name>
<protein>
    <recommendedName>
        <fullName evidence="4">PEP-CTERM protein-sorting domain-containing protein</fullName>
    </recommendedName>
</protein>
<feature type="chain" id="PRO_5023129507" description="PEP-CTERM protein-sorting domain-containing protein" evidence="1">
    <location>
        <begin position="23"/>
        <end position="222"/>
    </location>
</feature>
<keyword evidence="1" id="KW-0732">Signal</keyword>
<gene>
    <name evidence="2" type="ORF">Q31b_27150</name>
</gene>
<accession>A0A5C6E1M5</accession>
<dbReference type="Proteomes" id="UP000315471">
    <property type="component" value="Unassembled WGS sequence"/>
</dbReference>
<dbReference type="RefSeq" id="WP_146600118.1">
    <property type="nucleotide sequence ID" value="NZ_SJPY01000004.1"/>
</dbReference>
<sequence length="222" mass="22914" precursor="true">MKFLILTCSMIVALFVIKDANAEAVLTLSDIQITEGTTSADVIVFADGGDQVTSFATFIAVGNDPMEAFAGNVPAFITNVNNTLGVFGQSPAFDPFLGDGAGLGAGPTAGLVGADWTLFATNENFVTLDGSELFRFTVDTSGLTAGQSIDLTLNTDSLTGQNPIFGYFGGGSQLAAGDFTGTITVVSSAVPEPSVCCLFPMLVLSSLVLRRRKTGRVNAACT</sequence>
<evidence type="ECO:0000256" key="1">
    <source>
        <dbReference type="SAM" id="SignalP"/>
    </source>
</evidence>
<proteinExistence type="predicted"/>
<reference evidence="2 3" key="1">
    <citation type="submission" date="2019-02" db="EMBL/GenBank/DDBJ databases">
        <title>Deep-cultivation of Planctomycetes and their phenomic and genomic characterization uncovers novel biology.</title>
        <authorList>
            <person name="Wiegand S."/>
            <person name="Jogler M."/>
            <person name="Boedeker C."/>
            <person name="Pinto D."/>
            <person name="Vollmers J."/>
            <person name="Rivas-Marin E."/>
            <person name="Kohn T."/>
            <person name="Peeters S.H."/>
            <person name="Heuer A."/>
            <person name="Rast P."/>
            <person name="Oberbeckmann S."/>
            <person name="Bunk B."/>
            <person name="Jeske O."/>
            <person name="Meyerdierks A."/>
            <person name="Storesund J.E."/>
            <person name="Kallscheuer N."/>
            <person name="Luecker S."/>
            <person name="Lage O.M."/>
            <person name="Pohl T."/>
            <person name="Merkel B.J."/>
            <person name="Hornburger P."/>
            <person name="Mueller R.-W."/>
            <person name="Bruemmer F."/>
            <person name="Labrenz M."/>
            <person name="Spormann A.M."/>
            <person name="Op Den Camp H."/>
            <person name="Overmann J."/>
            <person name="Amann R."/>
            <person name="Jetten M.S.M."/>
            <person name="Mascher T."/>
            <person name="Medema M.H."/>
            <person name="Devos D.P."/>
            <person name="Kaster A.-K."/>
            <person name="Ovreas L."/>
            <person name="Rohde M."/>
            <person name="Galperin M.Y."/>
            <person name="Jogler C."/>
        </authorList>
    </citation>
    <scope>NUCLEOTIDE SEQUENCE [LARGE SCALE GENOMIC DNA]</scope>
    <source>
        <strain evidence="2 3">Q31b</strain>
    </source>
</reference>
<keyword evidence="3" id="KW-1185">Reference proteome</keyword>
<dbReference type="EMBL" id="SJPY01000004">
    <property type="protein sequence ID" value="TWU41276.1"/>
    <property type="molecule type" value="Genomic_DNA"/>
</dbReference>
<organism evidence="2 3">
    <name type="scientific">Novipirellula aureliae</name>
    <dbReference type="NCBI Taxonomy" id="2527966"/>
    <lineage>
        <taxon>Bacteria</taxon>
        <taxon>Pseudomonadati</taxon>
        <taxon>Planctomycetota</taxon>
        <taxon>Planctomycetia</taxon>
        <taxon>Pirellulales</taxon>
        <taxon>Pirellulaceae</taxon>
        <taxon>Novipirellula</taxon>
    </lineage>
</organism>
<feature type="signal peptide" evidence="1">
    <location>
        <begin position="1"/>
        <end position="22"/>
    </location>
</feature>
<evidence type="ECO:0000313" key="2">
    <source>
        <dbReference type="EMBL" id="TWU41276.1"/>
    </source>
</evidence>
<evidence type="ECO:0008006" key="4">
    <source>
        <dbReference type="Google" id="ProtNLM"/>
    </source>
</evidence>